<dbReference type="WBParaSite" id="maker-uti_cns_0045892-snap-gene-1.46-mRNA-1">
    <property type="protein sequence ID" value="maker-uti_cns_0045892-snap-gene-1.46-mRNA-1"/>
    <property type="gene ID" value="maker-uti_cns_0045892-snap-gene-1.46"/>
</dbReference>
<dbReference type="Proteomes" id="UP000095280">
    <property type="component" value="Unplaced"/>
</dbReference>
<reference evidence="3" key="1">
    <citation type="submission" date="2016-11" db="UniProtKB">
        <authorList>
            <consortium name="WormBaseParasite"/>
        </authorList>
    </citation>
    <scope>IDENTIFICATION</scope>
</reference>
<feature type="compositionally biased region" description="Polar residues" evidence="1">
    <location>
        <begin position="238"/>
        <end position="251"/>
    </location>
</feature>
<evidence type="ECO:0000313" key="2">
    <source>
        <dbReference type="Proteomes" id="UP000095280"/>
    </source>
</evidence>
<feature type="region of interest" description="Disordered" evidence="1">
    <location>
        <begin position="207"/>
        <end position="251"/>
    </location>
</feature>
<feature type="compositionally biased region" description="Acidic residues" evidence="1">
    <location>
        <begin position="150"/>
        <end position="162"/>
    </location>
</feature>
<feature type="region of interest" description="Disordered" evidence="1">
    <location>
        <begin position="129"/>
        <end position="162"/>
    </location>
</feature>
<organism evidence="2 3">
    <name type="scientific">Macrostomum lignano</name>
    <dbReference type="NCBI Taxonomy" id="282301"/>
    <lineage>
        <taxon>Eukaryota</taxon>
        <taxon>Metazoa</taxon>
        <taxon>Spiralia</taxon>
        <taxon>Lophotrochozoa</taxon>
        <taxon>Platyhelminthes</taxon>
        <taxon>Rhabditophora</taxon>
        <taxon>Macrostomorpha</taxon>
        <taxon>Macrostomida</taxon>
        <taxon>Macrostomidae</taxon>
        <taxon>Macrostomum</taxon>
    </lineage>
</organism>
<sequence>TTTFQSVKGNNLDQAQSLADDLETALGPSSQNKVQTLLRRIESLTDAERLLLYTMLPAGKDEPPTVAPSARQRGFQWLNRSRVEKRDSDSAADSDARALVLLWAEQNLGAAFSSVAQLSRHLLQNPAAAQSSSRLQRMHCRQQQHPDATLIDEDDDDDEELEDELNDGFDGAFDDFGAGGANGSSDVTLMSPVFYSALDFTAAANGGPGSGSHLWQQRGVGGLRRPTDGCGESPPPTTGTGNSAEHSSNDQ</sequence>
<evidence type="ECO:0000256" key="1">
    <source>
        <dbReference type="SAM" id="MobiDB-lite"/>
    </source>
</evidence>
<dbReference type="Gene3D" id="6.10.140.1290">
    <property type="match status" value="1"/>
</dbReference>
<name>A0A1I8J5R5_9PLAT</name>
<proteinExistence type="predicted"/>
<keyword evidence="2" id="KW-1185">Reference proteome</keyword>
<dbReference type="AlphaFoldDB" id="A0A1I8J5R5"/>
<protein>
    <submittedName>
        <fullName evidence="3">Rav1p_C domain-containing protein</fullName>
    </submittedName>
</protein>
<evidence type="ECO:0000313" key="3">
    <source>
        <dbReference type="WBParaSite" id="maker-uti_cns_0045892-snap-gene-1.46-mRNA-1"/>
    </source>
</evidence>
<accession>A0A1I8J5R5</accession>